<name>A0ABM4UHY3_COFAR</name>
<feature type="region of interest" description="Disordered" evidence="1">
    <location>
        <begin position="197"/>
        <end position="218"/>
    </location>
</feature>
<feature type="domain" description="Transposase Tnp1/En/Spm-like" evidence="2">
    <location>
        <begin position="397"/>
        <end position="459"/>
    </location>
</feature>
<dbReference type="RefSeq" id="XP_071906897.1">
    <property type="nucleotide sequence ID" value="XM_072050796.1"/>
</dbReference>
<dbReference type="GeneID" id="113689319"/>
<feature type="compositionally biased region" description="Basic residues" evidence="1">
    <location>
        <begin position="203"/>
        <end position="218"/>
    </location>
</feature>
<dbReference type="InterPro" id="IPR004264">
    <property type="entry name" value="Transposase_23"/>
</dbReference>
<protein>
    <submittedName>
        <fullName evidence="4">Uncharacterized protein isoform X4</fullName>
    </submittedName>
</protein>
<dbReference type="InterPro" id="IPR004252">
    <property type="entry name" value="Probable_transposase_24"/>
</dbReference>
<evidence type="ECO:0000256" key="1">
    <source>
        <dbReference type="SAM" id="MobiDB-lite"/>
    </source>
</evidence>
<gene>
    <name evidence="4" type="primary">LOC113689319</name>
</gene>
<accession>A0ABM4UHY3</accession>
<dbReference type="PANTHER" id="PTHR33144">
    <property type="entry name" value="OS10G0409366 PROTEIN-RELATED"/>
    <property type="match status" value="1"/>
</dbReference>
<reference evidence="4" key="1">
    <citation type="submission" date="2025-08" db="UniProtKB">
        <authorList>
            <consortium name="RefSeq"/>
        </authorList>
    </citation>
    <scope>IDENTIFICATION</scope>
    <source>
        <tissue evidence="4">Leaves</tissue>
    </source>
</reference>
<organism evidence="3 4">
    <name type="scientific">Coffea arabica</name>
    <name type="common">Arabian coffee</name>
    <dbReference type="NCBI Taxonomy" id="13443"/>
    <lineage>
        <taxon>Eukaryota</taxon>
        <taxon>Viridiplantae</taxon>
        <taxon>Streptophyta</taxon>
        <taxon>Embryophyta</taxon>
        <taxon>Tracheophyta</taxon>
        <taxon>Spermatophyta</taxon>
        <taxon>Magnoliopsida</taxon>
        <taxon>eudicotyledons</taxon>
        <taxon>Gunneridae</taxon>
        <taxon>Pentapetalae</taxon>
        <taxon>asterids</taxon>
        <taxon>lamiids</taxon>
        <taxon>Gentianales</taxon>
        <taxon>Rubiaceae</taxon>
        <taxon>Ixoroideae</taxon>
        <taxon>Gardenieae complex</taxon>
        <taxon>Bertiereae - Coffeeae clade</taxon>
        <taxon>Coffeeae</taxon>
        <taxon>Coffea</taxon>
    </lineage>
</organism>
<evidence type="ECO:0000313" key="4">
    <source>
        <dbReference type="RefSeq" id="XP_071906897.1"/>
    </source>
</evidence>
<dbReference type="Pfam" id="PF03004">
    <property type="entry name" value="Transposase_24"/>
    <property type="match status" value="1"/>
</dbReference>
<sequence>MFSFVGMARTKRQKINGNTLVDQPEDIAENQIHIEEPNSTDEENADENSQRKTRGPTYMTEIWGKPSSCHRYKVRFDKDSEPVGKNKSKFAEFLGTIARNGKYAPIDVTNWREMTTDKKQDMLVLVKEKFRLPPGADFWTLKSIGKKWRNWKSALKAKYYNPNESIESQINNRDPRTLKDQWRNLLAYWSLEETKNTSEKNKMSRTKKTMNHKTGKKSYAQIRKKLTKKLGHLPSRVDMFEHCYTDSNGNPGNDDVATTLQALKEKVSQLPPGSNDDVGRDDAFAQVFGEDKNGRVRMYGLGVTPSDKWGNAPSRSTCQRIVMEQKAAIFKMEEKFAEQDQQLKDQAKELAELKAMVCQQQNSGSITGGSINSTSSNRVSKSPIGARSLQEGDWVDIFSLFDPTKCLAIGRLQGIDHSKVVGGQSLGPCWCEILVQIVVERSEPLIRPYGLLQTIEDALGAPIAWPLKLVKIHGD</sequence>
<proteinExistence type="predicted"/>
<feature type="region of interest" description="Disordered" evidence="1">
    <location>
        <begin position="34"/>
        <end position="56"/>
    </location>
</feature>
<evidence type="ECO:0000313" key="3">
    <source>
        <dbReference type="Proteomes" id="UP001652660"/>
    </source>
</evidence>
<dbReference type="PANTHER" id="PTHR33144:SF45">
    <property type="entry name" value="TRANSPOSASE TNP1_EN_SPM-LIKE DOMAIN-CONTAINING PROTEIN"/>
    <property type="match status" value="1"/>
</dbReference>
<dbReference type="Proteomes" id="UP001652660">
    <property type="component" value="Chromosome 5c"/>
</dbReference>
<evidence type="ECO:0000259" key="2">
    <source>
        <dbReference type="Pfam" id="PF03017"/>
    </source>
</evidence>
<keyword evidence="3" id="KW-1185">Reference proteome</keyword>
<dbReference type="Pfam" id="PF03017">
    <property type="entry name" value="Transposase_23"/>
    <property type="match status" value="1"/>
</dbReference>